<dbReference type="InterPro" id="IPR036485">
    <property type="entry name" value="Glu_synth_asu_C_sf"/>
</dbReference>
<dbReference type="SUPFAM" id="SSF69336">
    <property type="entry name" value="Alpha subunit of glutamate synthase, C-terminal domain"/>
    <property type="match status" value="1"/>
</dbReference>
<gene>
    <name evidence="1" type="ORF">FYK55_22430</name>
</gene>
<name>A0A5M6CY23_9BACT</name>
<dbReference type="AlphaFoldDB" id="A0A5M6CY23"/>
<dbReference type="PANTHER" id="PTHR39673:SF5">
    <property type="entry name" value="TUNGSTEN-CONTAINING FORMYLMETHANOFURAN DEHYDROGENASE 2 SUBUNIT C"/>
    <property type="match status" value="1"/>
</dbReference>
<dbReference type="PANTHER" id="PTHR39673">
    <property type="entry name" value="TUNGSTEN FORMYLMETHANOFURAN DEHYDROGENASE, SUBUNIT C (FWDC)"/>
    <property type="match status" value="1"/>
</dbReference>
<dbReference type="Gene3D" id="2.160.20.60">
    <property type="entry name" value="Glutamate synthase, alpha subunit, C-terminal domain"/>
    <property type="match status" value="1"/>
</dbReference>
<dbReference type="EMBL" id="VWOX01000015">
    <property type="protein sequence ID" value="KAA5540104.1"/>
    <property type="molecule type" value="Genomic_DNA"/>
</dbReference>
<sequence length="242" mass="24867">MLLGGGATRHEFLMNELSASELVQAIATVPPALDEEEMTRVEIVGAEGQHGAMMRLDHPVKLRVRGTLGDYAFAFNAQAIAKVFGDVGHGVGDGMLSGSVRVRGNAGHAAGVGMIGGTLGVYGSAGDRVGAMLRGGGIFVRRNVGNDAGSGAISGTIVIGGDAGENLGDARSDVSVFIRGQAASLSAGVTEAPLRKKQEVQLGLLLISAGIRGDASEFRRVVPIAKLEAEKAARGEVVPNWR</sequence>
<reference evidence="1 2" key="1">
    <citation type="submission" date="2019-08" db="EMBL/GenBank/DDBJ databases">
        <authorList>
            <person name="Dhanesh K."/>
            <person name="Kumar G."/>
            <person name="Sasikala C."/>
            <person name="Venkata Ramana C."/>
        </authorList>
    </citation>
    <scope>NUCLEOTIDE SEQUENCE [LARGE SCALE GENOMIC DNA]</scope>
    <source>
        <strain evidence="1 2">JC645</strain>
    </source>
</reference>
<dbReference type="Proteomes" id="UP000324479">
    <property type="component" value="Unassembled WGS sequence"/>
</dbReference>
<comment type="caution">
    <text evidence="1">The sequence shown here is derived from an EMBL/GenBank/DDBJ whole genome shotgun (WGS) entry which is preliminary data.</text>
</comment>
<proteinExistence type="predicted"/>
<protein>
    <submittedName>
        <fullName evidence="1">Tributyrin esterase</fullName>
    </submittedName>
</protein>
<evidence type="ECO:0000313" key="1">
    <source>
        <dbReference type="EMBL" id="KAA5540104.1"/>
    </source>
</evidence>
<dbReference type="GO" id="GO:0016491">
    <property type="term" value="F:oxidoreductase activity"/>
    <property type="evidence" value="ECO:0007669"/>
    <property type="project" value="InterPro"/>
</dbReference>
<evidence type="ECO:0000313" key="2">
    <source>
        <dbReference type="Proteomes" id="UP000324479"/>
    </source>
</evidence>
<accession>A0A5M6CY23</accession>
<keyword evidence="2" id="KW-1185">Reference proteome</keyword>
<organism evidence="1 2">
    <name type="scientific">Roseiconus nitratireducens</name>
    <dbReference type="NCBI Taxonomy" id="2605748"/>
    <lineage>
        <taxon>Bacteria</taxon>
        <taxon>Pseudomonadati</taxon>
        <taxon>Planctomycetota</taxon>
        <taxon>Planctomycetia</taxon>
        <taxon>Pirellulales</taxon>
        <taxon>Pirellulaceae</taxon>
        <taxon>Roseiconus</taxon>
    </lineage>
</organism>